<accession>A0A0F7W8V4</accession>
<proteinExistence type="predicted"/>
<dbReference type="KEGG" id="sle:sle_62260"/>
<reference evidence="1 2" key="1">
    <citation type="submission" date="2015-02" db="EMBL/GenBank/DDBJ databases">
        <authorList>
            <person name="Gomez-Escribano P.J."/>
        </authorList>
    </citation>
    <scope>NUCLEOTIDE SEQUENCE [LARGE SCALE GENOMIC DNA]</scope>
    <source>
        <strain evidence="2">C34 (DSM 42122 / NRRL B-24963)</strain>
    </source>
</reference>
<sequence>MMIDEDLIRELLEAPQDDTALILLEGRAQVVDRAALESDRCRGAVVVLSHRDLVDRLGTPTPSPEDLTRLAASLRDTVAKLGA</sequence>
<dbReference type="EMBL" id="LN831790">
    <property type="protein sequence ID" value="CQR65681.1"/>
    <property type="molecule type" value="Genomic_DNA"/>
</dbReference>
<gene>
    <name evidence="1" type="primary">sle_62260</name>
</gene>
<name>A0A0F7W8V4_STRLW</name>
<dbReference type="Proteomes" id="UP000035016">
    <property type="component" value="Chromosome Chromosome"/>
</dbReference>
<protein>
    <submittedName>
        <fullName evidence="1">Uncharacterized protein</fullName>
    </submittedName>
</protein>
<evidence type="ECO:0000313" key="1">
    <source>
        <dbReference type="EMBL" id="CQR65681.1"/>
    </source>
</evidence>
<dbReference type="RefSeq" id="WP_029386523.1">
    <property type="nucleotide sequence ID" value="NZ_AZSD01000425.1"/>
</dbReference>
<organism evidence="1 2">
    <name type="scientific">Streptomyces leeuwenhoekii</name>
    <dbReference type="NCBI Taxonomy" id="1437453"/>
    <lineage>
        <taxon>Bacteria</taxon>
        <taxon>Bacillati</taxon>
        <taxon>Actinomycetota</taxon>
        <taxon>Actinomycetes</taxon>
        <taxon>Kitasatosporales</taxon>
        <taxon>Streptomycetaceae</taxon>
        <taxon>Streptomyces</taxon>
    </lineage>
</organism>
<dbReference type="AlphaFoldDB" id="A0A0F7W8V4"/>
<evidence type="ECO:0000313" key="2">
    <source>
        <dbReference type="Proteomes" id="UP000035016"/>
    </source>
</evidence>